<dbReference type="Pfam" id="PF04930">
    <property type="entry name" value="FUN14"/>
    <property type="match status" value="1"/>
</dbReference>
<evidence type="ECO:0000256" key="5">
    <source>
        <dbReference type="ARBA" id="ARBA00023136"/>
    </source>
</evidence>
<gene>
    <name evidence="7" type="ORF">ACHHYP_04872</name>
</gene>
<keyword evidence="4 6" id="KW-1133">Transmembrane helix</keyword>
<evidence type="ECO:0000256" key="4">
    <source>
        <dbReference type="ARBA" id="ARBA00022989"/>
    </source>
</evidence>
<dbReference type="GO" id="GO:0005741">
    <property type="term" value="C:mitochondrial outer membrane"/>
    <property type="evidence" value="ECO:0007669"/>
    <property type="project" value="TreeGrafter"/>
</dbReference>
<dbReference type="InterPro" id="IPR007014">
    <property type="entry name" value="FUN14"/>
</dbReference>
<organism evidence="7 8">
    <name type="scientific">Achlya hypogyna</name>
    <name type="common">Oomycete</name>
    <name type="synonym">Protoachlya hypogyna</name>
    <dbReference type="NCBI Taxonomy" id="1202772"/>
    <lineage>
        <taxon>Eukaryota</taxon>
        <taxon>Sar</taxon>
        <taxon>Stramenopiles</taxon>
        <taxon>Oomycota</taxon>
        <taxon>Saprolegniomycetes</taxon>
        <taxon>Saprolegniales</taxon>
        <taxon>Achlyaceae</taxon>
        <taxon>Achlya</taxon>
    </lineage>
</organism>
<protein>
    <recommendedName>
        <fullName evidence="9">EF-hand domain-containing protein</fullName>
    </recommendedName>
</protein>
<name>A0A1V9ZP02_ACHHY</name>
<comment type="subcellular location">
    <subcellularLocation>
        <location evidence="1">Membrane</location>
    </subcellularLocation>
</comment>
<keyword evidence="3 6" id="KW-0812">Transmembrane</keyword>
<dbReference type="GO" id="GO:0000422">
    <property type="term" value="P:autophagy of mitochondrion"/>
    <property type="evidence" value="ECO:0007669"/>
    <property type="project" value="TreeGrafter"/>
</dbReference>
<sequence>MMQSLRAVGQRSRPILRRQLKARAYIAPTNLYQQPATRMAPSQPLRQLELAAPAPDMSLYRTGAQAMLSFGLFVAASSDDAQCLGGDKNEDKKSDMFDVAKLQSFLETLTKSVPTSPEDLQARVNDFLASGQGGQISWGFMMGACSGFALKKVSKVGAVMIGCAFMAMQTASYYGYLDVNYKKLERDITDMLDFNKDGKFDSKDIEAMYKKMMNVLEFSLPAGSGYAAGFLIGFRSG</sequence>
<keyword evidence="5 6" id="KW-0472">Membrane</keyword>
<dbReference type="STRING" id="1202772.A0A1V9ZP02"/>
<evidence type="ECO:0008006" key="9">
    <source>
        <dbReference type="Google" id="ProtNLM"/>
    </source>
</evidence>
<accession>A0A1V9ZP02</accession>
<feature type="transmembrane region" description="Helical" evidence="6">
    <location>
        <begin position="156"/>
        <end position="176"/>
    </location>
</feature>
<comment type="caution">
    <text evidence="7">The sequence shown here is derived from an EMBL/GenBank/DDBJ whole genome shotgun (WGS) entry which is preliminary data.</text>
</comment>
<dbReference type="PANTHER" id="PTHR21346">
    <property type="entry name" value="FUN14 DOMAIN CONTAINING"/>
    <property type="match status" value="1"/>
</dbReference>
<comment type="similarity">
    <text evidence="2">Belongs to the FUN14 family.</text>
</comment>
<reference evidence="7 8" key="1">
    <citation type="journal article" date="2014" name="Genome Biol. Evol.">
        <title>The secreted proteins of Achlya hypogyna and Thraustotheca clavata identify the ancestral oomycete secretome and reveal gene acquisitions by horizontal gene transfer.</title>
        <authorList>
            <person name="Misner I."/>
            <person name="Blouin N."/>
            <person name="Leonard G."/>
            <person name="Richards T.A."/>
            <person name="Lane C.E."/>
        </authorList>
    </citation>
    <scope>NUCLEOTIDE SEQUENCE [LARGE SCALE GENOMIC DNA]</scope>
    <source>
        <strain evidence="7 8">ATCC 48635</strain>
    </source>
</reference>
<dbReference type="Proteomes" id="UP000243579">
    <property type="component" value="Unassembled WGS sequence"/>
</dbReference>
<evidence type="ECO:0000256" key="2">
    <source>
        <dbReference type="ARBA" id="ARBA00009160"/>
    </source>
</evidence>
<evidence type="ECO:0000313" key="7">
    <source>
        <dbReference type="EMBL" id="OQR99714.1"/>
    </source>
</evidence>
<evidence type="ECO:0000256" key="1">
    <source>
        <dbReference type="ARBA" id="ARBA00004370"/>
    </source>
</evidence>
<dbReference type="EMBL" id="JNBR01000044">
    <property type="protein sequence ID" value="OQR99714.1"/>
    <property type="molecule type" value="Genomic_DNA"/>
</dbReference>
<dbReference type="PANTHER" id="PTHR21346:SF0">
    <property type="entry name" value="RE45833P"/>
    <property type="match status" value="1"/>
</dbReference>
<proteinExistence type="inferred from homology"/>
<evidence type="ECO:0000313" key="8">
    <source>
        <dbReference type="Proteomes" id="UP000243579"/>
    </source>
</evidence>
<feature type="transmembrane region" description="Helical" evidence="6">
    <location>
        <begin position="218"/>
        <end position="234"/>
    </location>
</feature>
<dbReference type="OrthoDB" id="163794at2759"/>
<evidence type="ECO:0000256" key="6">
    <source>
        <dbReference type="SAM" id="Phobius"/>
    </source>
</evidence>
<keyword evidence="8" id="KW-1185">Reference proteome</keyword>
<evidence type="ECO:0000256" key="3">
    <source>
        <dbReference type="ARBA" id="ARBA00022692"/>
    </source>
</evidence>
<dbReference type="AlphaFoldDB" id="A0A1V9ZP02"/>